<proteinExistence type="predicted"/>
<dbReference type="OMA" id="CATTEPF"/>
<dbReference type="EMBL" id="KK107152">
    <property type="protein sequence ID" value="EZA57135.1"/>
    <property type="molecule type" value="Genomic_DNA"/>
</dbReference>
<name>A0A026WM96_OOCBI</name>
<sequence>SACPTGVFGQRFSATRFLGVKSKRKTGESKFGLGLGCVFEDGDGTCATTEPFPSDNTFPPPPPLLLTPPPPSFIFSQ</sequence>
<dbReference type="AlphaFoldDB" id="A0A026WM96"/>
<keyword evidence="3" id="KW-1185">Reference proteome</keyword>
<protein>
    <submittedName>
        <fullName evidence="2">Uncharacterized protein</fullName>
    </submittedName>
</protein>
<organism evidence="2 3">
    <name type="scientific">Ooceraea biroi</name>
    <name type="common">Clonal raider ant</name>
    <name type="synonym">Cerapachys biroi</name>
    <dbReference type="NCBI Taxonomy" id="2015173"/>
    <lineage>
        <taxon>Eukaryota</taxon>
        <taxon>Metazoa</taxon>
        <taxon>Ecdysozoa</taxon>
        <taxon>Arthropoda</taxon>
        <taxon>Hexapoda</taxon>
        <taxon>Insecta</taxon>
        <taxon>Pterygota</taxon>
        <taxon>Neoptera</taxon>
        <taxon>Endopterygota</taxon>
        <taxon>Hymenoptera</taxon>
        <taxon>Apocrita</taxon>
        <taxon>Aculeata</taxon>
        <taxon>Formicoidea</taxon>
        <taxon>Formicidae</taxon>
        <taxon>Dorylinae</taxon>
        <taxon>Ooceraea</taxon>
    </lineage>
</organism>
<accession>A0A026WM96</accession>
<feature type="non-terminal residue" evidence="2">
    <location>
        <position position="1"/>
    </location>
</feature>
<reference evidence="2 3" key="1">
    <citation type="journal article" date="2014" name="Curr. Biol.">
        <title>The genome of the clonal raider ant Cerapachys biroi.</title>
        <authorList>
            <person name="Oxley P.R."/>
            <person name="Ji L."/>
            <person name="Fetter-Pruneda I."/>
            <person name="McKenzie S.K."/>
            <person name="Li C."/>
            <person name="Hu H."/>
            <person name="Zhang G."/>
            <person name="Kronauer D.J."/>
        </authorList>
    </citation>
    <scope>NUCLEOTIDE SEQUENCE [LARGE SCALE GENOMIC DNA]</scope>
</reference>
<evidence type="ECO:0000313" key="2">
    <source>
        <dbReference type="EMBL" id="EZA57135.1"/>
    </source>
</evidence>
<gene>
    <name evidence="2" type="ORF">X777_01741</name>
</gene>
<dbReference type="Proteomes" id="UP000053097">
    <property type="component" value="Unassembled WGS sequence"/>
</dbReference>
<feature type="region of interest" description="Disordered" evidence="1">
    <location>
        <begin position="48"/>
        <end position="77"/>
    </location>
</feature>
<feature type="compositionally biased region" description="Pro residues" evidence="1">
    <location>
        <begin position="58"/>
        <end position="77"/>
    </location>
</feature>
<evidence type="ECO:0000256" key="1">
    <source>
        <dbReference type="SAM" id="MobiDB-lite"/>
    </source>
</evidence>
<evidence type="ECO:0000313" key="3">
    <source>
        <dbReference type="Proteomes" id="UP000053097"/>
    </source>
</evidence>